<keyword evidence="3" id="KW-1185">Reference proteome</keyword>
<sequence length="195" mass="21630">MSMRIDTKEGCWIIISVCAPQTGCPDKEKVEFYGALDDVIRSVSEDDFLTIAGDLSGHIGSRARPACTFFAKRDNQETAYFSGGRKMEVDHILVRRQYLKAVKDVKLLPGDAVATQHRPLVVTWLEAYAGLNAMVDDAVDTGKSVMKSPSAVIGKGGVDRKKLIVFKKLRKQNKSYEPPKKAELTSSQDHSEMQH</sequence>
<dbReference type="WBParaSite" id="NBR_0001029001-mRNA-1">
    <property type="protein sequence ID" value="NBR_0001029001-mRNA-1"/>
    <property type="gene ID" value="NBR_0001029001"/>
</dbReference>
<dbReference type="SUPFAM" id="SSF56219">
    <property type="entry name" value="DNase I-like"/>
    <property type="match status" value="1"/>
</dbReference>
<gene>
    <name evidence="2" type="ORF">NBR_LOCUS10291</name>
</gene>
<proteinExistence type="predicted"/>
<name>A0A0N4Y3C0_NIPBR</name>
<evidence type="ECO:0000256" key="1">
    <source>
        <dbReference type="SAM" id="MobiDB-lite"/>
    </source>
</evidence>
<dbReference type="EMBL" id="UYSL01020286">
    <property type="protein sequence ID" value="VDL73880.1"/>
    <property type="molecule type" value="Genomic_DNA"/>
</dbReference>
<evidence type="ECO:0000313" key="4">
    <source>
        <dbReference type="WBParaSite" id="NBR_0001029001-mRNA-1"/>
    </source>
</evidence>
<evidence type="ECO:0000313" key="3">
    <source>
        <dbReference type="Proteomes" id="UP000271162"/>
    </source>
</evidence>
<organism evidence="4">
    <name type="scientific">Nippostrongylus brasiliensis</name>
    <name type="common">Rat hookworm</name>
    <dbReference type="NCBI Taxonomy" id="27835"/>
    <lineage>
        <taxon>Eukaryota</taxon>
        <taxon>Metazoa</taxon>
        <taxon>Ecdysozoa</taxon>
        <taxon>Nematoda</taxon>
        <taxon>Chromadorea</taxon>
        <taxon>Rhabditida</taxon>
        <taxon>Rhabditina</taxon>
        <taxon>Rhabditomorpha</taxon>
        <taxon>Strongyloidea</taxon>
        <taxon>Heligmosomidae</taxon>
        <taxon>Nippostrongylus</taxon>
    </lineage>
</organism>
<reference evidence="4" key="1">
    <citation type="submission" date="2017-02" db="UniProtKB">
        <authorList>
            <consortium name="WormBaseParasite"/>
        </authorList>
    </citation>
    <scope>IDENTIFICATION</scope>
</reference>
<dbReference type="Gene3D" id="3.60.10.10">
    <property type="entry name" value="Endonuclease/exonuclease/phosphatase"/>
    <property type="match status" value="1"/>
</dbReference>
<feature type="compositionally biased region" description="Basic and acidic residues" evidence="1">
    <location>
        <begin position="177"/>
        <end position="195"/>
    </location>
</feature>
<dbReference type="AlphaFoldDB" id="A0A0N4Y3C0"/>
<protein>
    <submittedName>
        <fullName evidence="4">Reverse transcriptase domain-containing protein</fullName>
    </submittedName>
</protein>
<feature type="region of interest" description="Disordered" evidence="1">
    <location>
        <begin position="174"/>
        <end position="195"/>
    </location>
</feature>
<evidence type="ECO:0000313" key="2">
    <source>
        <dbReference type="EMBL" id="VDL73880.1"/>
    </source>
</evidence>
<dbReference type="InterPro" id="IPR036691">
    <property type="entry name" value="Endo/exonu/phosph_ase_sf"/>
</dbReference>
<reference evidence="2 3" key="2">
    <citation type="submission" date="2018-11" db="EMBL/GenBank/DDBJ databases">
        <authorList>
            <consortium name="Pathogen Informatics"/>
        </authorList>
    </citation>
    <scope>NUCLEOTIDE SEQUENCE [LARGE SCALE GENOMIC DNA]</scope>
</reference>
<dbReference type="Proteomes" id="UP000271162">
    <property type="component" value="Unassembled WGS sequence"/>
</dbReference>
<accession>A0A0N4Y3C0</accession>